<sequence>MTTDHKRPIRNPQHWASAAMPPLQRFLAACHADFGPDHDGTVANYIPELGKADPVHFGISLAALDGHVYEVGDSRVPFTIQSMSKPFVFALALDTLGSDAVEQVIGVEPSGDPFNSIRLNANNHPFNAMVNAGAIACSGLILKARGADAFESIRDALGRFAGRRLDVDDAVFASEAATGDRNRAIAYLLRTSHVIKEPVEDVLAVYFRQCAVLVTARDCAVMAATLANRGVNPVTGEQVVTPYAVSRTLSVMTSSGMYDFAGEWIYRVGIPAKSGVGGGILASLPARLGLGSYSPRLDSHGNSVRGIKVCEALSAHYGLHMLNRSDDARASIIADYDIGANPSRRSRRAQERKILAAHPDAVRVLELVGTLSFSNVDYVSRQLAGRARPQFVIFDLHRVNAMTQAGLRLLAELFHELADFHVTVVLSGIRRSSPEWQEITARTGDIRNVRDFYLLDTAIEWAEDQIVYRHGGAIDFLETTELAEQPLLAGLTEGERDELAALATIRQYRQGERILSAGDAATSLFFLRSGVVHVTLPDGIRLATLTAGQCFGEMALLEPVRSADVVADFSASAFEITLPDFERFRSSHPHAGACIMRNLARLLADRLTVANARLNLLAAD</sequence>
<dbReference type="CDD" id="cd00038">
    <property type="entry name" value="CAP_ED"/>
    <property type="match status" value="1"/>
</dbReference>
<dbReference type="InterPro" id="IPR015868">
    <property type="entry name" value="Glutaminase"/>
</dbReference>
<evidence type="ECO:0000256" key="4">
    <source>
        <dbReference type="ARBA" id="ARBA00022801"/>
    </source>
</evidence>
<evidence type="ECO:0000259" key="8">
    <source>
        <dbReference type="PROSITE" id="PS50801"/>
    </source>
</evidence>
<dbReference type="InterPro" id="IPR014710">
    <property type="entry name" value="RmlC-like_jellyroll"/>
</dbReference>
<comment type="subunit">
    <text evidence="2 6">Homotetramer.</text>
</comment>
<dbReference type="Pfam" id="PF01740">
    <property type="entry name" value="STAS"/>
    <property type="match status" value="1"/>
</dbReference>
<dbReference type="Pfam" id="PF00027">
    <property type="entry name" value="cNMP_binding"/>
    <property type="match status" value="1"/>
</dbReference>
<dbReference type="InterPro" id="IPR012338">
    <property type="entry name" value="Beta-lactam/transpept-like"/>
</dbReference>
<keyword evidence="4 6" id="KW-0378">Hydrolase</keyword>
<comment type="similarity">
    <text evidence="1 6">Belongs to the glutaminase family.</text>
</comment>
<feature type="binding site" evidence="6">
    <location>
        <position position="82"/>
    </location>
    <ligand>
        <name>substrate</name>
    </ligand>
</feature>
<evidence type="ECO:0000313" key="9">
    <source>
        <dbReference type="EMBL" id="MBR1139145.1"/>
    </source>
</evidence>
<keyword evidence="10" id="KW-1185">Reference proteome</keyword>
<feature type="binding site" evidence="6">
    <location>
        <position position="175"/>
    </location>
    <ligand>
        <name>substrate</name>
    </ligand>
</feature>
<dbReference type="SUPFAM" id="SSF56601">
    <property type="entry name" value="beta-lactamase/transpeptidase-like"/>
    <property type="match status" value="1"/>
</dbReference>
<dbReference type="NCBIfam" id="TIGR03814">
    <property type="entry name" value="Gln_ase"/>
    <property type="match status" value="1"/>
</dbReference>
<feature type="binding site" evidence="6">
    <location>
        <position position="206"/>
    </location>
    <ligand>
        <name>substrate</name>
    </ligand>
</feature>
<feature type="binding site" evidence="6">
    <location>
        <position position="131"/>
    </location>
    <ligand>
        <name>substrate</name>
    </ligand>
</feature>
<organism evidence="9 10">
    <name type="scientific">Bradyrhizobium denitrificans</name>
    <dbReference type="NCBI Taxonomy" id="2734912"/>
    <lineage>
        <taxon>Bacteria</taxon>
        <taxon>Pseudomonadati</taxon>
        <taxon>Pseudomonadota</taxon>
        <taxon>Alphaproteobacteria</taxon>
        <taxon>Hyphomicrobiales</taxon>
        <taxon>Nitrobacteraceae</taxon>
        <taxon>Bradyrhizobium</taxon>
    </lineage>
</organism>
<name>A0ABS5GCR5_9BRAD</name>
<dbReference type="HAMAP" id="MF_00313">
    <property type="entry name" value="Glutaminase"/>
    <property type="match status" value="1"/>
</dbReference>
<dbReference type="Gene3D" id="3.30.750.24">
    <property type="entry name" value="STAS domain"/>
    <property type="match status" value="1"/>
</dbReference>
<evidence type="ECO:0000256" key="1">
    <source>
        <dbReference type="ARBA" id="ARBA00011076"/>
    </source>
</evidence>
<evidence type="ECO:0000313" key="10">
    <source>
        <dbReference type="Proteomes" id="UP001314635"/>
    </source>
</evidence>
<dbReference type="InterPro" id="IPR000595">
    <property type="entry name" value="cNMP-bd_dom"/>
</dbReference>
<dbReference type="PROSITE" id="PS50042">
    <property type="entry name" value="CNMP_BINDING_3"/>
    <property type="match status" value="1"/>
</dbReference>
<proteinExistence type="inferred from homology"/>
<feature type="binding site" evidence="6">
    <location>
        <position position="182"/>
    </location>
    <ligand>
        <name>substrate</name>
    </ligand>
</feature>
<comment type="caution">
    <text evidence="9">The sequence shown here is derived from an EMBL/GenBank/DDBJ whole genome shotgun (WGS) entry which is preliminary data.</text>
</comment>
<dbReference type="InterPro" id="IPR018490">
    <property type="entry name" value="cNMP-bd_dom_sf"/>
</dbReference>
<comment type="catalytic activity">
    <reaction evidence="5 6">
        <text>L-glutamine + H2O = L-glutamate + NH4(+)</text>
        <dbReference type="Rhea" id="RHEA:15889"/>
        <dbReference type="ChEBI" id="CHEBI:15377"/>
        <dbReference type="ChEBI" id="CHEBI:28938"/>
        <dbReference type="ChEBI" id="CHEBI:29985"/>
        <dbReference type="ChEBI" id="CHEBI:58359"/>
        <dbReference type="EC" id="3.5.1.2"/>
    </reaction>
</comment>
<dbReference type="GO" id="GO:0004359">
    <property type="term" value="F:glutaminase activity"/>
    <property type="evidence" value="ECO:0007669"/>
    <property type="project" value="UniProtKB-EC"/>
</dbReference>
<dbReference type="SUPFAM" id="SSF51206">
    <property type="entry name" value="cAMP-binding domain-like"/>
    <property type="match status" value="1"/>
</dbReference>
<feature type="binding site" evidence="6">
    <location>
        <position position="258"/>
    </location>
    <ligand>
        <name>substrate</name>
    </ligand>
</feature>
<accession>A0ABS5GCR5</accession>
<dbReference type="EC" id="3.5.1.2" evidence="3 6"/>
<dbReference type="RefSeq" id="WP_172236648.1">
    <property type="nucleotide sequence ID" value="NZ_JABFDP010000011.1"/>
</dbReference>
<dbReference type="CDD" id="cd07042">
    <property type="entry name" value="STAS_SulP_like_sulfate_transporter"/>
    <property type="match status" value="1"/>
</dbReference>
<evidence type="ECO:0000256" key="2">
    <source>
        <dbReference type="ARBA" id="ARBA00011881"/>
    </source>
</evidence>
<dbReference type="Gene3D" id="3.40.710.10">
    <property type="entry name" value="DD-peptidase/beta-lactamase superfamily"/>
    <property type="match status" value="1"/>
</dbReference>
<evidence type="ECO:0000256" key="6">
    <source>
        <dbReference type="HAMAP-Rule" id="MF_00313"/>
    </source>
</evidence>
<evidence type="ECO:0000259" key="7">
    <source>
        <dbReference type="PROSITE" id="PS50042"/>
    </source>
</evidence>
<dbReference type="PROSITE" id="PS50801">
    <property type="entry name" value="STAS"/>
    <property type="match status" value="1"/>
</dbReference>
<evidence type="ECO:0000256" key="5">
    <source>
        <dbReference type="ARBA" id="ARBA00049534"/>
    </source>
</evidence>
<feature type="binding site" evidence="6">
    <location>
        <position position="276"/>
    </location>
    <ligand>
        <name>substrate</name>
    </ligand>
</feature>
<feature type="domain" description="Cyclic nucleotide-binding" evidence="7">
    <location>
        <begin position="487"/>
        <end position="584"/>
    </location>
</feature>
<feature type="domain" description="STAS" evidence="8">
    <location>
        <begin position="352"/>
        <end position="462"/>
    </location>
</feature>
<keyword evidence="6" id="KW-0007">Acetylation</keyword>
<dbReference type="EMBL" id="JAFCLK010000026">
    <property type="protein sequence ID" value="MBR1139145.1"/>
    <property type="molecule type" value="Genomic_DNA"/>
</dbReference>
<protein>
    <recommendedName>
        <fullName evidence="3 6">Glutaminase</fullName>
        <ecNumber evidence="3 6">3.5.1.2</ecNumber>
    </recommendedName>
</protein>
<dbReference type="SMART" id="SM00100">
    <property type="entry name" value="cNMP"/>
    <property type="match status" value="1"/>
</dbReference>
<dbReference type="SUPFAM" id="SSF52091">
    <property type="entry name" value="SpoIIaa-like"/>
    <property type="match status" value="1"/>
</dbReference>
<reference evidence="10" key="1">
    <citation type="journal article" date="2021" name="ISME J.">
        <title>Evolutionary origin and ecological implication of a unique nif island in free-living Bradyrhizobium lineages.</title>
        <authorList>
            <person name="Tao J."/>
        </authorList>
    </citation>
    <scope>NUCLEOTIDE SEQUENCE [LARGE SCALE GENOMIC DNA]</scope>
    <source>
        <strain evidence="10">SZCCT0094</strain>
    </source>
</reference>
<dbReference type="Pfam" id="PF04960">
    <property type="entry name" value="Glutaminase"/>
    <property type="match status" value="1"/>
</dbReference>
<dbReference type="Proteomes" id="UP001314635">
    <property type="component" value="Unassembled WGS sequence"/>
</dbReference>
<evidence type="ECO:0000256" key="3">
    <source>
        <dbReference type="ARBA" id="ARBA00012918"/>
    </source>
</evidence>
<dbReference type="InterPro" id="IPR002645">
    <property type="entry name" value="STAS_dom"/>
</dbReference>
<gene>
    <name evidence="6 9" type="primary">glsA</name>
    <name evidence="9" type="ORF">JQ619_25620</name>
</gene>
<dbReference type="PANTHER" id="PTHR12544:SF29">
    <property type="entry name" value="GLUTAMINASE"/>
    <property type="match status" value="1"/>
</dbReference>
<dbReference type="InterPro" id="IPR036513">
    <property type="entry name" value="STAS_dom_sf"/>
</dbReference>
<dbReference type="Gene3D" id="2.60.120.10">
    <property type="entry name" value="Jelly Rolls"/>
    <property type="match status" value="1"/>
</dbReference>
<dbReference type="PANTHER" id="PTHR12544">
    <property type="entry name" value="GLUTAMINASE"/>
    <property type="match status" value="1"/>
</dbReference>